<comment type="similarity">
    <text evidence="1">Belongs to the peptidase C48 family.</text>
</comment>
<accession>A0ABN8S0T2</accession>
<dbReference type="PANTHER" id="PTHR34718:SF2">
    <property type="entry name" value="PHD-TYPE DOMAIN-CONTAINING PROTEIN"/>
    <property type="match status" value="1"/>
</dbReference>
<dbReference type="InterPro" id="IPR038765">
    <property type="entry name" value="Papain-like_cys_pep_sf"/>
</dbReference>
<dbReference type="Proteomes" id="UP001159427">
    <property type="component" value="Unassembled WGS sequence"/>
</dbReference>
<keyword evidence="6" id="KW-1185">Reference proteome</keyword>
<keyword evidence="2" id="KW-0645">Protease</keyword>
<sequence length="144" mass="15904">LLQQVNPLLEGLQRPTLGCVPNFDVVSGEFIQMLHTGSDHWVCVSSIGCLPRKVGLYDSLFHDVISQEIEEQTNDLLGGHLVELQFVPVQQQTNDSDCGVFAIAFAVSLALGTNPKHVTFDTLRMRPHLAACLKAEKISMFPIF</sequence>
<protein>
    <recommendedName>
        <fullName evidence="4">Ubiquitin-like protease family profile domain-containing protein</fullName>
    </recommendedName>
</protein>
<name>A0ABN8S0T2_9CNID</name>
<dbReference type="EMBL" id="CALNXI010002193">
    <property type="protein sequence ID" value="CAH3184454.1"/>
    <property type="molecule type" value="Genomic_DNA"/>
</dbReference>
<dbReference type="PANTHER" id="PTHR34718">
    <property type="entry name" value="PHD-TYPE DOMAIN-CONTAINING PROTEIN"/>
    <property type="match status" value="1"/>
</dbReference>
<dbReference type="InterPro" id="IPR003653">
    <property type="entry name" value="Peptidase_C48_C"/>
</dbReference>
<dbReference type="SUPFAM" id="SSF54001">
    <property type="entry name" value="Cysteine proteinases"/>
    <property type="match status" value="1"/>
</dbReference>
<feature type="domain" description="Ubiquitin-like protease family profile" evidence="4">
    <location>
        <begin position="1"/>
        <end position="109"/>
    </location>
</feature>
<evidence type="ECO:0000256" key="3">
    <source>
        <dbReference type="ARBA" id="ARBA00022801"/>
    </source>
</evidence>
<dbReference type="PROSITE" id="PS50600">
    <property type="entry name" value="ULP_PROTEASE"/>
    <property type="match status" value="1"/>
</dbReference>
<proteinExistence type="inferred from homology"/>
<reference evidence="5 6" key="1">
    <citation type="submission" date="2022-05" db="EMBL/GenBank/DDBJ databases">
        <authorList>
            <consortium name="Genoscope - CEA"/>
            <person name="William W."/>
        </authorList>
    </citation>
    <scope>NUCLEOTIDE SEQUENCE [LARGE SCALE GENOMIC DNA]</scope>
</reference>
<gene>
    <name evidence="5" type="ORF">PEVE_00015459</name>
</gene>
<evidence type="ECO:0000259" key="4">
    <source>
        <dbReference type="PROSITE" id="PS50600"/>
    </source>
</evidence>
<keyword evidence="3" id="KW-0378">Hydrolase</keyword>
<dbReference type="Gene3D" id="3.40.395.10">
    <property type="entry name" value="Adenoviral Proteinase, Chain A"/>
    <property type="match status" value="1"/>
</dbReference>
<evidence type="ECO:0000313" key="5">
    <source>
        <dbReference type="EMBL" id="CAH3184454.1"/>
    </source>
</evidence>
<evidence type="ECO:0000313" key="6">
    <source>
        <dbReference type="Proteomes" id="UP001159427"/>
    </source>
</evidence>
<dbReference type="Pfam" id="PF02902">
    <property type="entry name" value="Peptidase_C48"/>
    <property type="match status" value="1"/>
</dbReference>
<organism evidence="5 6">
    <name type="scientific">Porites evermanni</name>
    <dbReference type="NCBI Taxonomy" id="104178"/>
    <lineage>
        <taxon>Eukaryota</taxon>
        <taxon>Metazoa</taxon>
        <taxon>Cnidaria</taxon>
        <taxon>Anthozoa</taxon>
        <taxon>Hexacorallia</taxon>
        <taxon>Scleractinia</taxon>
        <taxon>Fungiina</taxon>
        <taxon>Poritidae</taxon>
        <taxon>Porites</taxon>
    </lineage>
</organism>
<comment type="caution">
    <text evidence="5">The sequence shown here is derived from an EMBL/GenBank/DDBJ whole genome shotgun (WGS) entry which is preliminary data.</text>
</comment>
<evidence type="ECO:0000256" key="2">
    <source>
        <dbReference type="ARBA" id="ARBA00022670"/>
    </source>
</evidence>
<evidence type="ECO:0000256" key="1">
    <source>
        <dbReference type="ARBA" id="ARBA00005234"/>
    </source>
</evidence>
<feature type="non-terminal residue" evidence="5">
    <location>
        <position position="1"/>
    </location>
</feature>